<evidence type="ECO:0000313" key="2">
    <source>
        <dbReference type="Proteomes" id="UP001140949"/>
    </source>
</evidence>
<organism evidence="1 2">
    <name type="scientific">Iris pallida</name>
    <name type="common">Sweet iris</name>
    <dbReference type="NCBI Taxonomy" id="29817"/>
    <lineage>
        <taxon>Eukaryota</taxon>
        <taxon>Viridiplantae</taxon>
        <taxon>Streptophyta</taxon>
        <taxon>Embryophyta</taxon>
        <taxon>Tracheophyta</taxon>
        <taxon>Spermatophyta</taxon>
        <taxon>Magnoliopsida</taxon>
        <taxon>Liliopsida</taxon>
        <taxon>Asparagales</taxon>
        <taxon>Iridaceae</taxon>
        <taxon>Iridoideae</taxon>
        <taxon>Irideae</taxon>
        <taxon>Iris</taxon>
    </lineage>
</organism>
<dbReference type="Proteomes" id="UP001140949">
    <property type="component" value="Unassembled WGS sequence"/>
</dbReference>
<dbReference type="EMBL" id="JANAVB010036420">
    <property type="protein sequence ID" value="KAJ6803470.1"/>
    <property type="molecule type" value="Genomic_DNA"/>
</dbReference>
<evidence type="ECO:0000313" key="1">
    <source>
        <dbReference type="EMBL" id="KAJ6803470.1"/>
    </source>
</evidence>
<accession>A0AAX6EHG9</accession>
<reference evidence="1" key="2">
    <citation type="submission" date="2023-04" db="EMBL/GenBank/DDBJ databases">
        <authorList>
            <person name="Bruccoleri R.E."/>
            <person name="Oakeley E.J."/>
            <person name="Faust A.-M."/>
            <person name="Dessus-Babus S."/>
            <person name="Altorfer M."/>
            <person name="Burckhardt D."/>
            <person name="Oertli M."/>
            <person name="Naumann U."/>
            <person name="Petersen F."/>
            <person name="Wong J."/>
        </authorList>
    </citation>
    <scope>NUCLEOTIDE SEQUENCE</scope>
    <source>
        <strain evidence="1">GSM-AAB239-AS_SAM_17_03QT</strain>
        <tissue evidence="1">Leaf</tissue>
    </source>
</reference>
<keyword evidence="2" id="KW-1185">Reference proteome</keyword>
<name>A0AAX6EHG9_IRIPA</name>
<gene>
    <name evidence="1" type="ORF">M6B38_188280</name>
</gene>
<sequence>MLKLIELGFTFSYEFGNLPTFNSGRGCILQFKFRVNQVMRYFGYFIHTNCTTHGKVVISKLFVQLKDDHLIGQGCDKNRKGAKAKASFVC</sequence>
<proteinExistence type="predicted"/>
<protein>
    <submittedName>
        <fullName evidence="1">CCR4-associated factor 1-like protein 7</fullName>
    </submittedName>
</protein>
<comment type="caution">
    <text evidence="1">The sequence shown here is derived from an EMBL/GenBank/DDBJ whole genome shotgun (WGS) entry which is preliminary data.</text>
</comment>
<reference evidence="1" key="1">
    <citation type="journal article" date="2023" name="GigaByte">
        <title>Genome assembly of the bearded iris, Iris pallida Lam.</title>
        <authorList>
            <person name="Bruccoleri R.E."/>
            <person name="Oakeley E.J."/>
            <person name="Faust A.M.E."/>
            <person name="Altorfer M."/>
            <person name="Dessus-Babus S."/>
            <person name="Burckhardt D."/>
            <person name="Oertli M."/>
            <person name="Naumann U."/>
            <person name="Petersen F."/>
            <person name="Wong J."/>
        </authorList>
    </citation>
    <scope>NUCLEOTIDE SEQUENCE</scope>
    <source>
        <strain evidence="1">GSM-AAB239-AS_SAM_17_03QT</strain>
    </source>
</reference>
<dbReference type="AlphaFoldDB" id="A0AAX6EHG9"/>